<proteinExistence type="predicted"/>
<feature type="region of interest" description="Disordered" evidence="1">
    <location>
        <begin position="1"/>
        <end position="36"/>
    </location>
</feature>
<feature type="region of interest" description="Disordered" evidence="1">
    <location>
        <begin position="224"/>
        <end position="267"/>
    </location>
</feature>
<accession>A0A8J9ZKF8</accession>
<dbReference type="Proteomes" id="UP000838412">
    <property type="component" value="Chromosome 2"/>
</dbReference>
<feature type="region of interest" description="Disordered" evidence="1">
    <location>
        <begin position="173"/>
        <end position="211"/>
    </location>
</feature>
<protein>
    <submittedName>
        <fullName evidence="2">Hypp1422 protein</fullName>
    </submittedName>
</protein>
<feature type="compositionally biased region" description="Polar residues" evidence="1">
    <location>
        <begin position="1"/>
        <end position="21"/>
    </location>
</feature>
<dbReference type="OrthoDB" id="27267at2759"/>
<feature type="compositionally biased region" description="Basic and acidic residues" evidence="1">
    <location>
        <begin position="179"/>
        <end position="189"/>
    </location>
</feature>
<name>A0A8J9ZKF8_BRALA</name>
<gene>
    <name evidence="2" type="primary">Hypp1422</name>
    <name evidence="2" type="ORF">BLAG_LOCUS14100</name>
</gene>
<feature type="compositionally biased region" description="Polar residues" evidence="1">
    <location>
        <begin position="226"/>
        <end position="260"/>
    </location>
</feature>
<evidence type="ECO:0000313" key="3">
    <source>
        <dbReference type="Proteomes" id="UP000838412"/>
    </source>
</evidence>
<organism evidence="2 3">
    <name type="scientific">Branchiostoma lanceolatum</name>
    <name type="common">Common lancelet</name>
    <name type="synonym">Amphioxus lanceolatum</name>
    <dbReference type="NCBI Taxonomy" id="7740"/>
    <lineage>
        <taxon>Eukaryota</taxon>
        <taxon>Metazoa</taxon>
        <taxon>Chordata</taxon>
        <taxon>Cephalochordata</taxon>
        <taxon>Leptocardii</taxon>
        <taxon>Amphioxiformes</taxon>
        <taxon>Branchiostomatidae</taxon>
        <taxon>Branchiostoma</taxon>
    </lineage>
</organism>
<sequence>MYTISKQSLAQPSDGTDLTTEQRPRHRRSSILSTNTYSEIKDEDVYDPTRTHVYAEIKNEEVHGISVQVSRVENKKLKNSFPKSVPNVVTIPHGSRRIIDAAALISNPMYETSLAARPTDCTDPKDRSTRRHSSTLSTHSYYEIKDGDVYDPSLTHMYSVIKDEEVAIGGLSVQNMNEDENRERSKEEQSSECLEEDDVVRNDEQAEDTDDDVVTFYAAAAEVALSPSTKEQDTQQQYGTGQENTRSSHLTYSAAKQQYSGLKKKEK</sequence>
<evidence type="ECO:0000256" key="1">
    <source>
        <dbReference type="SAM" id="MobiDB-lite"/>
    </source>
</evidence>
<reference evidence="2" key="1">
    <citation type="submission" date="2022-01" db="EMBL/GenBank/DDBJ databases">
        <authorList>
            <person name="Braso-Vives M."/>
        </authorList>
    </citation>
    <scope>NUCLEOTIDE SEQUENCE</scope>
</reference>
<evidence type="ECO:0000313" key="2">
    <source>
        <dbReference type="EMBL" id="CAH1254848.1"/>
    </source>
</evidence>
<keyword evidence="3" id="KW-1185">Reference proteome</keyword>
<dbReference type="EMBL" id="OV696687">
    <property type="protein sequence ID" value="CAH1254848.1"/>
    <property type="molecule type" value="Genomic_DNA"/>
</dbReference>
<feature type="region of interest" description="Disordered" evidence="1">
    <location>
        <begin position="115"/>
        <end position="135"/>
    </location>
</feature>
<dbReference type="AlphaFoldDB" id="A0A8J9ZKF8"/>